<accession>A0A9X3TYB3</accession>
<keyword evidence="2" id="KW-0808">Transferase</keyword>
<protein>
    <submittedName>
        <fullName evidence="2">Glycosyltransferase</fullName>
        <ecNumber evidence="2">2.4.-.-</ecNumber>
    </submittedName>
</protein>
<dbReference type="PANTHER" id="PTHR45947:SF3">
    <property type="entry name" value="SULFOQUINOVOSYL TRANSFERASE SQD2"/>
    <property type="match status" value="1"/>
</dbReference>
<evidence type="ECO:0000259" key="1">
    <source>
        <dbReference type="Pfam" id="PF13439"/>
    </source>
</evidence>
<keyword evidence="2" id="KW-0328">Glycosyltransferase</keyword>
<keyword evidence="3" id="KW-1185">Reference proteome</keyword>
<dbReference type="InterPro" id="IPR050194">
    <property type="entry name" value="Glycosyltransferase_grp1"/>
</dbReference>
<dbReference type="AlphaFoldDB" id="A0A9X3TYB3"/>
<dbReference type="InterPro" id="IPR028098">
    <property type="entry name" value="Glyco_trans_4-like_N"/>
</dbReference>
<organism evidence="2 3">
    <name type="scientific">Govanella unica</name>
    <dbReference type="NCBI Taxonomy" id="2975056"/>
    <lineage>
        <taxon>Bacteria</taxon>
        <taxon>Pseudomonadati</taxon>
        <taxon>Pseudomonadota</taxon>
        <taxon>Alphaproteobacteria</taxon>
        <taxon>Emcibacterales</taxon>
        <taxon>Govanellaceae</taxon>
        <taxon>Govanella</taxon>
    </lineage>
</organism>
<feature type="domain" description="Glycosyltransferase subfamily 4-like N-terminal" evidence="1">
    <location>
        <begin position="15"/>
        <end position="185"/>
    </location>
</feature>
<proteinExistence type="predicted"/>
<dbReference type="PANTHER" id="PTHR45947">
    <property type="entry name" value="SULFOQUINOVOSYL TRANSFERASE SQD2"/>
    <property type="match status" value="1"/>
</dbReference>
<dbReference type="RefSeq" id="WP_274943899.1">
    <property type="nucleotide sequence ID" value="NZ_JANWOI010000003.1"/>
</dbReference>
<dbReference type="Proteomes" id="UP001141619">
    <property type="component" value="Unassembled WGS sequence"/>
</dbReference>
<dbReference type="EC" id="2.4.-.-" evidence="2"/>
<dbReference type="Pfam" id="PF13439">
    <property type="entry name" value="Glyco_transf_4"/>
    <property type="match status" value="1"/>
</dbReference>
<dbReference type="Gene3D" id="3.40.50.2000">
    <property type="entry name" value="Glycogen Phosphorylase B"/>
    <property type="match status" value="2"/>
</dbReference>
<gene>
    <name evidence="2" type="ORF">NYP16_09555</name>
</gene>
<evidence type="ECO:0000313" key="2">
    <source>
        <dbReference type="EMBL" id="MDA5194195.1"/>
    </source>
</evidence>
<reference evidence="2" key="2">
    <citation type="journal article" date="2023" name="Syst. Appl. Microbiol.">
        <title>Govania unica gen. nov., sp. nov., a rare biosphere bacterium that represents a novel family in the class Alphaproteobacteria.</title>
        <authorList>
            <person name="Vandamme P."/>
            <person name="Peeters C."/>
            <person name="Hettiarachchi A."/>
            <person name="Cnockaert M."/>
            <person name="Carlier A."/>
        </authorList>
    </citation>
    <scope>NUCLEOTIDE SEQUENCE</scope>
    <source>
        <strain evidence="2">LMG 31809</strain>
    </source>
</reference>
<sequence length="402" mass="44610">MKIVDVAEFYSKQGGGVRTYIHQKFAAAAKLGHEVVVVAPGAQDATEDCDGGRIIWVKSPRLPVDHRYHMFWGQDAVHRILDAENPDVVEASSPWRGAWIVRNWDGPASKALFMHADPVASYPHVVLDGILSRRRIDQLCSWFWSYLRKLSTGFDVTAVSGDWLAKRFASFQLHHPVAVPFGVDRSLFSPDLRNLSVRQEMLAKCGLGPDAKLLISIGRHHPEKRLGMLIDAVEQANRHRPVGLYIVGDGISRALTERRARSVPQVHLAGSIFNREQLARELASSDALLHGCASETYGLVAAEALYSGVPLIVPDAGGAFDLAHIDYAEVYETGSADKAAGAILNLLKRNWSDMSSRAFQAAEMRIGPPEQHFRQLFDLYARGPHHYQTRELFNLQPAHSNS</sequence>
<dbReference type="EMBL" id="JANWOI010000003">
    <property type="protein sequence ID" value="MDA5194195.1"/>
    <property type="molecule type" value="Genomic_DNA"/>
</dbReference>
<dbReference type="Pfam" id="PF13692">
    <property type="entry name" value="Glyco_trans_1_4"/>
    <property type="match status" value="1"/>
</dbReference>
<comment type="caution">
    <text evidence="2">The sequence shown here is derived from an EMBL/GenBank/DDBJ whole genome shotgun (WGS) entry which is preliminary data.</text>
</comment>
<reference evidence="2" key="1">
    <citation type="submission" date="2022-08" db="EMBL/GenBank/DDBJ databases">
        <authorList>
            <person name="Vandamme P."/>
            <person name="Hettiarachchi A."/>
            <person name="Peeters C."/>
            <person name="Cnockaert M."/>
            <person name="Carlier A."/>
        </authorList>
    </citation>
    <scope>NUCLEOTIDE SEQUENCE</scope>
    <source>
        <strain evidence="2">LMG 31809</strain>
    </source>
</reference>
<evidence type="ECO:0000313" key="3">
    <source>
        <dbReference type="Proteomes" id="UP001141619"/>
    </source>
</evidence>
<dbReference type="GO" id="GO:0016757">
    <property type="term" value="F:glycosyltransferase activity"/>
    <property type="evidence" value="ECO:0007669"/>
    <property type="project" value="UniProtKB-KW"/>
</dbReference>
<name>A0A9X3TYB3_9PROT</name>
<dbReference type="SUPFAM" id="SSF53756">
    <property type="entry name" value="UDP-Glycosyltransferase/glycogen phosphorylase"/>
    <property type="match status" value="1"/>
</dbReference>